<dbReference type="PANTHER" id="PTHR10609">
    <property type="entry name" value="BIOTINIDASE-RELATED"/>
    <property type="match status" value="1"/>
</dbReference>
<dbReference type="Gene3D" id="3.60.110.10">
    <property type="entry name" value="Carbon-nitrogen hydrolase"/>
    <property type="match status" value="1"/>
</dbReference>
<dbReference type="PANTHER" id="PTHR10609:SF27">
    <property type="entry name" value="CN HYDROLASE DOMAIN-CONTAINING PROTEIN-RELATED"/>
    <property type="match status" value="1"/>
</dbReference>
<accession>A0AAV7CCH2</accession>
<dbReference type="InterPro" id="IPR040154">
    <property type="entry name" value="Biotinidase/VNN"/>
</dbReference>
<keyword evidence="4" id="KW-0325">Glycoprotein</keyword>
<dbReference type="AlphaFoldDB" id="A0AAV7CCH2"/>
<dbReference type="GO" id="GO:0017159">
    <property type="term" value="F:pantetheine hydrolase activity"/>
    <property type="evidence" value="ECO:0007669"/>
    <property type="project" value="TreeGrafter"/>
</dbReference>
<organism evidence="7 8">
    <name type="scientific">Engystomops pustulosus</name>
    <name type="common">Tungara frog</name>
    <name type="synonym">Physalaemus pustulosus</name>
    <dbReference type="NCBI Taxonomy" id="76066"/>
    <lineage>
        <taxon>Eukaryota</taxon>
        <taxon>Metazoa</taxon>
        <taxon>Chordata</taxon>
        <taxon>Craniata</taxon>
        <taxon>Vertebrata</taxon>
        <taxon>Euteleostomi</taxon>
        <taxon>Amphibia</taxon>
        <taxon>Batrachia</taxon>
        <taxon>Anura</taxon>
        <taxon>Neobatrachia</taxon>
        <taxon>Hyloidea</taxon>
        <taxon>Leptodactylidae</taxon>
        <taxon>Leiuperinae</taxon>
        <taxon>Engystomops</taxon>
    </lineage>
</organism>
<evidence type="ECO:0000256" key="2">
    <source>
        <dbReference type="ARBA" id="ARBA00022729"/>
    </source>
</evidence>
<evidence type="ECO:0000313" key="8">
    <source>
        <dbReference type="Proteomes" id="UP000824782"/>
    </source>
</evidence>
<dbReference type="InterPro" id="IPR012101">
    <property type="entry name" value="Biotinidase-like_euk"/>
</dbReference>
<evidence type="ECO:0000259" key="6">
    <source>
        <dbReference type="PROSITE" id="PS50263"/>
    </source>
</evidence>
<feature type="chain" id="PRO_5043619447" description="CN hydrolase domain-containing protein" evidence="5">
    <location>
        <begin position="20"/>
        <end position="465"/>
    </location>
</feature>
<keyword evidence="8" id="KW-1185">Reference proteome</keyword>
<gene>
    <name evidence="7" type="ORF">GDO81_008183</name>
</gene>
<evidence type="ECO:0000256" key="4">
    <source>
        <dbReference type="ARBA" id="ARBA00023180"/>
    </source>
</evidence>
<dbReference type="CDD" id="cd07567">
    <property type="entry name" value="biotinidase_like"/>
    <property type="match status" value="1"/>
</dbReference>
<dbReference type="InterPro" id="IPR043957">
    <property type="entry name" value="Vanin_C"/>
</dbReference>
<dbReference type="SUPFAM" id="SSF56317">
    <property type="entry name" value="Carbon-nitrogen hydrolase"/>
    <property type="match status" value="1"/>
</dbReference>
<keyword evidence="3" id="KW-0378">Hydrolase</keyword>
<dbReference type="InterPro" id="IPR003010">
    <property type="entry name" value="C-N_Hydrolase"/>
</dbReference>
<comment type="similarity">
    <text evidence="1">Belongs to the carbon-nitrogen hydrolase superfamily. BTD/VNN family.</text>
</comment>
<feature type="signal peptide" evidence="5">
    <location>
        <begin position="1"/>
        <end position="19"/>
    </location>
</feature>
<proteinExistence type="inferred from homology"/>
<evidence type="ECO:0000256" key="3">
    <source>
        <dbReference type="ARBA" id="ARBA00022801"/>
    </source>
</evidence>
<evidence type="ECO:0000313" key="7">
    <source>
        <dbReference type="EMBL" id="KAG8582733.1"/>
    </source>
</evidence>
<dbReference type="Pfam" id="PF00795">
    <property type="entry name" value="CN_hydrolase"/>
    <property type="match status" value="1"/>
</dbReference>
<name>A0AAV7CCH2_ENGPU</name>
<dbReference type="GO" id="GO:0015939">
    <property type="term" value="P:pantothenate metabolic process"/>
    <property type="evidence" value="ECO:0007669"/>
    <property type="project" value="TreeGrafter"/>
</dbReference>
<dbReference type="PROSITE" id="PS50263">
    <property type="entry name" value="CN_HYDROLASE"/>
    <property type="match status" value="1"/>
</dbReference>
<dbReference type="EMBL" id="WNYA01000003">
    <property type="protein sequence ID" value="KAG8582733.1"/>
    <property type="molecule type" value="Genomic_DNA"/>
</dbReference>
<protein>
    <recommendedName>
        <fullName evidence="6">CN hydrolase domain-containing protein</fullName>
    </recommendedName>
</protein>
<sequence>MGPGLILICLACSLRYGFSMDKFVAAVYEHVPFFPDPSQVPVTRTEALALMNRNIDVLETAVKTAAQKIPDPAVNWIPCNDPHRFGQAPVQERLSCIAKHNSIYFAANFGDKKHCNASDPRCPPDGYYFYDTTVVFGPEGKLLARYHKYHLFLGESLFNVPEEPEISTFDTPFGRFGIIICYDILFYNPAVILVTDHNVDTVIFTNAWFNTLPHYSAIQFHSSWALAMRVNLLSSNVHNISLDMTGSGIFAPDKLGPYYYNNTVNDGHLLISELNSHTRNSTECSPVQWDEYASQIKKPLPSSKVFSGKLMLDNYTMTALTELQGCASVCHHHLCCHLNYSMLEKRNDEVYILGAYNGYHGPHQVFYIEVCTLVKCMNGDNCDIATDSAYTKFKWFSLAGTFQSTIVYPEVLHSGVQLDGEMFQVLKDGRLVSQPKISSKALLSVTLLGRNYMKDPKNLNISAMS</sequence>
<dbReference type="Pfam" id="PF19018">
    <property type="entry name" value="Vanin_C"/>
    <property type="match status" value="1"/>
</dbReference>
<reference evidence="7" key="1">
    <citation type="thesis" date="2020" institute="ProQuest LLC" country="789 East Eisenhower Parkway, Ann Arbor, MI, USA">
        <title>Comparative Genomics and Chromosome Evolution.</title>
        <authorList>
            <person name="Mudd A.B."/>
        </authorList>
    </citation>
    <scope>NUCLEOTIDE SEQUENCE</scope>
    <source>
        <strain evidence="7">237g6f4</strain>
        <tissue evidence="7">Blood</tissue>
    </source>
</reference>
<comment type="caution">
    <text evidence="7">The sequence shown here is derived from an EMBL/GenBank/DDBJ whole genome shotgun (WGS) entry which is preliminary data.</text>
</comment>
<evidence type="ECO:0000256" key="5">
    <source>
        <dbReference type="SAM" id="SignalP"/>
    </source>
</evidence>
<feature type="domain" description="CN hydrolase" evidence="6">
    <location>
        <begin position="33"/>
        <end position="276"/>
    </location>
</feature>
<evidence type="ECO:0000256" key="1">
    <source>
        <dbReference type="ARBA" id="ARBA00008225"/>
    </source>
</evidence>
<dbReference type="InterPro" id="IPR036526">
    <property type="entry name" value="C-N_Hydrolase_sf"/>
</dbReference>
<keyword evidence="2 5" id="KW-0732">Signal</keyword>
<dbReference type="Proteomes" id="UP000824782">
    <property type="component" value="Unassembled WGS sequence"/>
</dbReference>